<evidence type="ECO:0000313" key="6">
    <source>
        <dbReference type="Proteomes" id="UP000199622"/>
    </source>
</evidence>
<keyword evidence="5" id="KW-0378">Hydrolase</keyword>
<dbReference type="Gene3D" id="3.30.428.10">
    <property type="entry name" value="HIT-like"/>
    <property type="match status" value="1"/>
</dbReference>
<evidence type="ECO:0000259" key="4">
    <source>
        <dbReference type="PROSITE" id="PS51084"/>
    </source>
</evidence>
<dbReference type="GO" id="GO:0016787">
    <property type="term" value="F:hydrolase activity"/>
    <property type="evidence" value="ECO:0007669"/>
    <property type="project" value="UniProtKB-KW"/>
</dbReference>
<dbReference type="STRING" id="208445.SAMN04489727_5659"/>
<feature type="short sequence motif" description="Histidine triad motif" evidence="2 3">
    <location>
        <begin position="110"/>
        <end position="114"/>
    </location>
</feature>
<organism evidence="5 6">
    <name type="scientific">Amycolatopsis tolypomycina</name>
    <dbReference type="NCBI Taxonomy" id="208445"/>
    <lineage>
        <taxon>Bacteria</taxon>
        <taxon>Bacillati</taxon>
        <taxon>Actinomycetota</taxon>
        <taxon>Actinomycetes</taxon>
        <taxon>Pseudonocardiales</taxon>
        <taxon>Pseudonocardiaceae</taxon>
        <taxon>Amycolatopsis</taxon>
    </lineage>
</organism>
<accession>A0A1H4WL16</accession>
<dbReference type="PROSITE" id="PS00892">
    <property type="entry name" value="HIT_1"/>
    <property type="match status" value="1"/>
</dbReference>
<dbReference type="InterPro" id="IPR011146">
    <property type="entry name" value="HIT-like"/>
</dbReference>
<dbReference type="Proteomes" id="UP000199622">
    <property type="component" value="Unassembled WGS sequence"/>
</dbReference>
<feature type="domain" description="HIT" evidence="4">
    <location>
        <begin position="17"/>
        <end position="125"/>
    </location>
</feature>
<dbReference type="InterPro" id="IPR036265">
    <property type="entry name" value="HIT-like_sf"/>
</dbReference>
<proteinExistence type="predicted"/>
<dbReference type="OrthoDB" id="9784774at2"/>
<evidence type="ECO:0000256" key="3">
    <source>
        <dbReference type="PROSITE-ProRule" id="PRU00464"/>
    </source>
</evidence>
<reference evidence="6" key="1">
    <citation type="submission" date="2016-10" db="EMBL/GenBank/DDBJ databases">
        <authorList>
            <person name="Varghese N."/>
            <person name="Submissions S."/>
        </authorList>
    </citation>
    <scope>NUCLEOTIDE SEQUENCE [LARGE SCALE GENOMIC DNA]</scope>
    <source>
        <strain evidence="6">DSM 44544</strain>
    </source>
</reference>
<dbReference type="PANTHER" id="PTHR46648:SF1">
    <property type="entry name" value="ADENOSINE 5'-MONOPHOSPHORAMIDASE HNT1"/>
    <property type="match status" value="1"/>
</dbReference>
<dbReference type="EMBL" id="FNSO01000004">
    <property type="protein sequence ID" value="SEC93428.1"/>
    <property type="molecule type" value="Genomic_DNA"/>
</dbReference>
<dbReference type="PRINTS" id="PR00332">
    <property type="entry name" value="HISTRIAD"/>
</dbReference>
<dbReference type="PANTHER" id="PTHR46648">
    <property type="entry name" value="HIT FAMILY PROTEIN 1"/>
    <property type="match status" value="1"/>
</dbReference>
<dbReference type="Pfam" id="PF01230">
    <property type="entry name" value="HIT"/>
    <property type="match status" value="1"/>
</dbReference>
<dbReference type="InterPro" id="IPR001310">
    <property type="entry name" value="Histidine_triad_HIT"/>
</dbReference>
<dbReference type="GO" id="GO:0009117">
    <property type="term" value="P:nucleotide metabolic process"/>
    <property type="evidence" value="ECO:0007669"/>
    <property type="project" value="TreeGrafter"/>
</dbReference>
<dbReference type="PROSITE" id="PS51084">
    <property type="entry name" value="HIT_2"/>
    <property type="match status" value="1"/>
</dbReference>
<evidence type="ECO:0000313" key="5">
    <source>
        <dbReference type="EMBL" id="SEC93428.1"/>
    </source>
</evidence>
<feature type="active site" description="Tele-AMP-histidine intermediate" evidence="1">
    <location>
        <position position="112"/>
    </location>
</feature>
<name>A0A1H4WL16_9PSEU</name>
<dbReference type="RefSeq" id="WP_091312730.1">
    <property type="nucleotide sequence ID" value="NZ_FNSO01000004.1"/>
</dbReference>
<dbReference type="SUPFAM" id="SSF54197">
    <property type="entry name" value="HIT-like"/>
    <property type="match status" value="1"/>
</dbReference>
<evidence type="ECO:0000256" key="2">
    <source>
        <dbReference type="PIRSR" id="PIRSR601310-3"/>
    </source>
</evidence>
<protein>
    <submittedName>
        <fullName evidence="5">Diadenosine tetraphosphate (Ap4A) hydrolase</fullName>
    </submittedName>
</protein>
<keyword evidence="6" id="KW-1185">Reference proteome</keyword>
<dbReference type="InterPro" id="IPR019808">
    <property type="entry name" value="Histidine_triad_CS"/>
</dbReference>
<gene>
    <name evidence="5" type="ORF">SAMN04489727_5659</name>
</gene>
<dbReference type="AlphaFoldDB" id="A0A1H4WL16"/>
<evidence type="ECO:0000256" key="1">
    <source>
        <dbReference type="PIRSR" id="PIRSR601310-1"/>
    </source>
</evidence>
<sequence length="152" mass="16460">MAELRRMPAITSTGECVFCAIGSGQAPAAFVHEDDDFVAVVDLRPVTTGHLLVLPRAHHADLASLPPAAGARMFTIAQELAAALRRTDLRCEAINLFLADGKAAGQEIPHVHLHVIPRFAGDGFVLNADWRVRPREELVEVAEKVRAARQAL</sequence>